<reference evidence="5" key="1">
    <citation type="submission" date="2016-10" db="EMBL/GenBank/DDBJ databases">
        <authorList>
            <person name="Varghese N."/>
            <person name="Submissions S."/>
        </authorList>
    </citation>
    <scope>NUCLEOTIDE SEQUENCE [LARGE SCALE GENOMIC DNA]</scope>
    <source>
        <strain evidence="5">DSM 45245</strain>
    </source>
</reference>
<dbReference type="STRING" id="405436.SAMN05444365_10332"/>
<evidence type="ECO:0008006" key="6">
    <source>
        <dbReference type="Google" id="ProtNLM"/>
    </source>
</evidence>
<evidence type="ECO:0000313" key="5">
    <source>
        <dbReference type="Proteomes" id="UP000242415"/>
    </source>
</evidence>
<feature type="compositionally biased region" description="Low complexity" evidence="1">
    <location>
        <begin position="365"/>
        <end position="376"/>
    </location>
</feature>
<keyword evidence="2" id="KW-1133">Transmembrane helix</keyword>
<keyword evidence="5" id="KW-1185">Reference proteome</keyword>
<name>A0A1H3LPG1_9ACTN</name>
<feature type="transmembrane region" description="Helical" evidence="2">
    <location>
        <begin position="212"/>
        <end position="232"/>
    </location>
</feature>
<gene>
    <name evidence="4" type="ORF">SAMN05444365_10332</name>
</gene>
<dbReference type="EMBL" id="FNPH01000003">
    <property type="protein sequence ID" value="SDY66206.1"/>
    <property type="molecule type" value="Genomic_DNA"/>
</dbReference>
<dbReference type="PANTHER" id="PTHR32309:SF31">
    <property type="entry name" value="CAPSULAR EXOPOLYSACCHARIDE FAMILY"/>
    <property type="match status" value="1"/>
</dbReference>
<feature type="chain" id="PRO_5017181861" description="Capsular polysaccharide biosynthesis protein" evidence="3">
    <location>
        <begin position="26"/>
        <end position="505"/>
    </location>
</feature>
<dbReference type="InterPro" id="IPR050445">
    <property type="entry name" value="Bact_polysacc_biosynth/exp"/>
</dbReference>
<dbReference type="InterPro" id="IPR027417">
    <property type="entry name" value="P-loop_NTPase"/>
</dbReference>
<feature type="signal peptide" evidence="3">
    <location>
        <begin position="1"/>
        <end position="25"/>
    </location>
</feature>
<dbReference type="Proteomes" id="UP000242415">
    <property type="component" value="Unassembled WGS sequence"/>
</dbReference>
<keyword evidence="3" id="KW-0732">Signal</keyword>
<evidence type="ECO:0000313" key="4">
    <source>
        <dbReference type="EMBL" id="SDY66206.1"/>
    </source>
</evidence>
<protein>
    <recommendedName>
        <fullName evidence="6">Capsular polysaccharide biosynthesis protein</fullName>
    </recommendedName>
</protein>
<evidence type="ECO:0000256" key="2">
    <source>
        <dbReference type="SAM" id="Phobius"/>
    </source>
</evidence>
<accession>A0A1H3LPG1</accession>
<organism evidence="4 5">
    <name type="scientific">Micromonospora pattaloongensis</name>
    <dbReference type="NCBI Taxonomy" id="405436"/>
    <lineage>
        <taxon>Bacteria</taxon>
        <taxon>Bacillati</taxon>
        <taxon>Actinomycetota</taxon>
        <taxon>Actinomycetes</taxon>
        <taxon>Micromonosporales</taxon>
        <taxon>Micromonosporaceae</taxon>
        <taxon>Micromonospora</taxon>
    </lineage>
</organism>
<keyword evidence="2" id="KW-0472">Membrane</keyword>
<dbReference type="PANTHER" id="PTHR32309">
    <property type="entry name" value="TYROSINE-PROTEIN KINASE"/>
    <property type="match status" value="1"/>
</dbReference>
<evidence type="ECO:0000256" key="1">
    <source>
        <dbReference type="SAM" id="MobiDB-lite"/>
    </source>
</evidence>
<dbReference type="Gene3D" id="3.40.50.300">
    <property type="entry name" value="P-loop containing nucleotide triphosphate hydrolases"/>
    <property type="match status" value="1"/>
</dbReference>
<dbReference type="AlphaFoldDB" id="A0A1H3LPG1"/>
<feature type="region of interest" description="Disordered" evidence="1">
    <location>
        <begin position="342"/>
        <end position="382"/>
    </location>
</feature>
<proteinExistence type="predicted"/>
<keyword evidence="2" id="KW-0812">Transmembrane</keyword>
<sequence length="505" mass="52697">MAATALVGLAVALGYVLLAPTTVTAAAVVAVRPVVTDAFTPTGASADRSVNMNVESGIATSTEVIQIIARDRGAAPVDVRDALQIEVPTGGQILRFSYTAPSVDVAVATVNLAADTYLKVRKSMYEKQRTSMLQSYDASIAKVVQQQQSLQRRIAAANGTGSEAAALAELGAVNTQLAQLNSARTEIASIDVTPGWVTQFAEPLTTSTDDRALYVLAGALGGLLLGIVFAYVRESTERVVRTAADAHDAAGLPLLGAVRSRGFRTRSKAVDADVRYVAMAIAERFTHAVRTPVVVIASRAREDTTLMTASLAVALAADGKDVYVGDDSGRVAQLRAVLMADQRPTPAAPAPPRQLGASGSAGERPGPAGPDAGSPDGDADATVRLPRITPAVAEQFLATSTADGVVTTTMAEVPVRTVSPEVLKVGTGRVRVGPYQGAPETEIVLFNAPPAELDERGVGEARRGTAIVVVERNRTRVTDLRRLVERLRAAGAEPLGYVFTRSGRG</sequence>
<evidence type="ECO:0000256" key="3">
    <source>
        <dbReference type="SAM" id="SignalP"/>
    </source>
</evidence>